<gene>
    <name evidence="1" type="ORF">GQ43DRAFT_442650</name>
</gene>
<comment type="caution">
    <text evidence="1">The sequence shown here is derived from an EMBL/GenBank/DDBJ whole genome shotgun (WGS) entry which is preliminary data.</text>
</comment>
<dbReference type="AlphaFoldDB" id="A0A9P4MNA4"/>
<reference evidence="1" key="1">
    <citation type="journal article" date="2020" name="Stud. Mycol.">
        <title>101 Dothideomycetes genomes: a test case for predicting lifestyles and emergence of pathogens.</title>
        <authorList>
            <person name="Haridas S."/>
            <person name="Albert R."/>
            <person name="Binder M."/>
            <person name="Bloem J."/>
            <person name="Labutti K."/>
            <person name="Salamov A."/>
            <person name="Andreopoulos B."/>
            <person name="Baker S."/>
            <person name="Barry K."/>
            <person name="Bills G."/>
            <person name="Bluhm B."/>
            <person name="Cannon C."/>
            <person name="Castanera R."/>
            <person name="Culley D."/>
            <person name="Daum C."/>
            <person name="Ezra D."/>
            <person name="Gonzalez J."/>
            <person name="Henrissat B."/>
            <person name="Kuo A."/>
            <person name="Liang C."/>
            <person name="Lipzen A."/>
            <person name="Lutzoni F."/>
            <person name="Magnuson J."/>
            <person name="Mondo S."/>
            <person name="Nolan M."/>
            <person name="Ohm R."/>
            <person name="Pangilinan J."/>
            <person name="Park H.-J."/>
            <person name="Ramirez L."/>
            <person name="Alfaro M."/>
            <person name="Sun H."/>
            <person name="Tritt A."/>
            <person name="Yoshinaga Y."/>
            <person name="Zwiers L.-H."/>
            <person name="Turgeon B."/>
            <person name="Goodwin S."/>
            <person name="Spatafora J."/>
            <person name="Crous P."/>
            <person name="Grigoriev I."/>
        </authorList>
    </citation>
    <scope>NUCLEOTIDE SEQUENCE</scope>
    <source>
        <strain evidence="1">ATCC 74209</strain>
    </source>
</reference>
<accession>A0A9P4MNA4</accession>
<proteinExistence type="predicted"/>
<keyword evidence="2" id="KW-1185">Reference proteome</keyword>
<organism evidence="1 2">
    <name type="scientific">Delitschia confertaspora ATCC 74209</name>
    <dbReference type="NCBI Taxonomy" id="1513339"/>
    <lineage>
        <taxon>Eukaryota</taxon>
        <taxon>Fungi</taxon>
        <taxon>Dikarya</taxon>
        <taxon>Ascomycota</taxon>
        <taxon>Pezizomycotina</taxon>
        <taxon>Dothideomycetes</taxon>
        <taxon>Pleosporomycetidae</taxon>
        <taxon>Pleosporales</taxon>
        <taxon>Delitschiaceae</taxon>
        <taxon>Delitschia</taxon>
    </lineage>
</organism>
<protein>
    <submittedName>
        <fullName evidence="1">Uncharacterized protein</fullName>
    </submittedName>
</protein>
<evidence type="ECO:0000313" key="1">
    <source>
        <dbReference type="EMBL" id="KAF2199254.1"/>
    </source>
</evidence>
<name>A0A9P4MNA4_9PLEO</name>
<sequence length="61" mass="6982">MAATVTIEKSYFQALLRRAEFHSNGHGFDPTKNWGNQVTISKAEHNQLLRSAREYGMVLFL</sequence>
<dbReference type="EMBL" id="ML994087">
    <property type="protein sequence ID" value="KAF2199254.1"/>
    <property type="molecule type" value="Genomic_DNA"/>
</dbReference>
<evidence type="ECO:0000313" key="2">
    <source>
        <dbReference type="Proteomes" id="UP000799536"/>
    </source>
</evidence>
<dbReference type="OrthoDB" id="2935572at2759"/>
<dbReference type="Proteomes" id="UP000799536">
    <property type="component" value="Unassembled WGS sequence"/>
</dbReference>